<proteinExistence type="predicted"/>
<name>A0ACC6M844_9BACI</name>
<comment type="caution">
    <text evidence="1">The sequence shown here is derived from an EMBL/GenBank/DDBJ whole genome shotgun (WGS) entry which is preliminary data.</text>
</comment>
<keyword evidence="2" id="KW-1185">Reference proteome</keyword>
<sequence>MEEVEEVLVTYEQMIHHLIHKYRIRDNQGEFYQEGLIAIWEAYQKHDPTKSRLSTYIYSCITRKFLNKIKKDNHDQEKLNKWLEHAERSDLLTEDEYAIDEQMLLDIKEVVTEKQWTWFVAYILQDQSVKAIAEVYGVTENAVKNWGKNARKKIQKQLREKGYR</sequence>
<organism evidence="1 2">
    <name type="scientific">Gracilibacillus pellucidus</name>
    <dbReference type="NCBI Taxonomy" id="3095368"/>
    <lineage>
        <taxon>Bacteria</taxon>
        <taxon>Bacillati</taxon>
        <taxon>Bacillota</taxon>
        <taxon>Bacilli</taxon>
        <taxon>Bacillales</taxon>
        <taxon>Bacillaceae</taxon>
        <taxon>Gracilibacillus</taxon>
    </lineage>
</organism>
<accession>A0ACC6M844</accession>
<evidence type="ECO:0000313" key="2">
    <source>
        <dbReference type="Proteomes" id="UP001277972"/>
    </source>
</evidence>
<dbReference type="EMBL" id="JAWZSR010000009">
    <property type="protein sequence ID" value="MDX8047134.1"/>
    <property type="molecule type" value="Genomic_DNA"/>
</dbReference>
<protein>
    <submittedName>
        <fullName evidence="1">Sigma-70 family RNA polymerase sigma factor</fullName>
    </submittedName>
</protein>
<gene>
    <name evidence="1" type="ORF">SH601_14170</name>
</gene>
<dbReference type="Proteomes" id="UP001277972">
    <property type="component" value="Unassembled WGS sequence"/>
</dbReference>
<reference evidence="1" key="1">
    <citation type="submission" date="2023-11" db="EMBL/GenBank/DDBJ databases">
        <title>Gracilibacillus pellucida a moderately halophilic bacterium isolated from saline soil in Xinjiang province.</title>
        <authorList>
            <person name="Zhang Z."/>
            <person name="Tan F."/>
            <person name="Wang Y."/>
            <person name="Xia M."/>
        </authorList>
    </citation>
    <scope>NUCLEOTIDE SEQUENCE</scope>
    <source>
        <strain evidence="1">S3-1-1</strain>
    </source>
</reference>
<evidence type="ECO:0000313" key="1">
    <source>
        <dbReference type="EMBL" id="MDX8047134.1"/>
    </source>
</evidence>